<sequence>MRRVVLVANVVTRVFGSSFDTTEQPTRVPSSMPQATPAATQEHHSAFKSAPRTASPAPLEFSLLSAIPFELFIPSDHLHCKNMSIAIATLVPFPVGTITSPDDEYHQVVASPPPLMPDIESESQPSCSDSSLPVTPATPPTIIPTSNTKFTPIATESYFPVDLVLNNENLTDHVKHRVVPKATRRPNPHPVLRLRTVSAPTALDLGPLLDKRMRRKKVPPGPFAFIDLHHYGSFGATYATRDFCMSEVVYMKVIDKRYVLETDHLDTLLGELRAYQRIIESKPLSPHLMQLDGVFQDIENVYFAMELMECDLRTTILKATATRDQRRRWLAQTASGIHALHQMGIMHRDVKSESILIDSTGNARVGDFGSALVVSRRPLETRTDYANASEFCGGTHGCIAPEMYTATSLCEWSGKYVGEEEEKLFSPRGVYGIAVDWWSLGCVWFELLAKERLFRDLDEMKSYVSSDLLSQSMLYLEERVRGADVMTDEMSLLSRLLKCDPDLRHTWNCIKRDPIFNYKGYCEFDVLDRCTLTIQSLASGSKSSRYVGFDDDDYQPEDLFSSTREELKQARQAAMRAEHAAWQTERVEQSGGKTEVHEEGVWQSFGWINPKGLWKAQKRFF</sequence>
<evidence type="ECO:0000256" key="3">
    <source>
        <dbReference type="ARBA" id="ARBA00022679"/>
    </source>
</evidence>
<dbReference type="PROSITE" id="PS50011">
    <property type="entry name" value="PROTEIN_KINASE_DOM"/>
    <property type="match status" value="1"/>
</dbReference>
<dbReference type="InterPro" id="IPR050236">
    <property type="entry name" value="Ser_Thr_kinase_AGC"/>
</dbReference>
<dbReference type="InterPro" id="IPR011009">
    <property type="entry name" value="Kinase-like_dom_sf"/>
</dbReference>
<evidence type="ECO:0000256" key="5">
    <source>
        <dbReference type="ARBA" id="ARBA00022777"/>
    </source>
</evidence>
<dbReference type="Gene3D" id="3.30.200.20">
    <property type="entry name" value="Phosphorylase Kinase, domain 1"/>
    <property type="match status" value="1"/>
</dbReference>
<dbReference type="InterPro" id="IPR000719">
    <property type="entry name" value="Prot_kinase_dom"/>
</dbReference>
<dbReference type="GO" id="GO:0005524">
    <property type="term" value="F:ATP binding"/>
    <property type="evidence" value="ECO:0007669"/>
    <property type="project" value="UniProtKB-KW"/>
</dbReference>
<organism evidence="11 12">
    <name type="scientific">Bondarzewia mesenterica</name>
    <dbReference type="NCBI Taxonomy" id="1095465"/>
    <lineage>
        <taxon>Eukaryota</taxon>
        <taxon>Fungi</taxon>
        <taxon>Dikarya</taxon>
        <taxon>Basidiomycota</taxon>
        <taxon>Agaricomycotina</taxon>
        <taxon>Agaricomycetes</taxon>
        <taxon>Russulales</taxon>
        <taxon>Bondarzewiaceae</taxon>
        <taxon>Bondarzewia</taxon>
    </lineage>
</organism>
<dbReference type="EC" id="2.7.11.1" evidence="1"/>
<keyword evidence="2" id="KW-0723">Serine/threonine-protein kinase</keyword>
<dbReference type="Proteomes" id="UP000310158">
    <property type="component" value="Unassembled WGS sequence"/>
</dbReference>
<comment type="catalytic activity">
    <reaction evidence="8">
        <text>L-seryl-[protein] + ATP = O-phospho-L-seryl-[protein] + ADP + H(+)</text>
        <dbReference type="Rhea" id="RHEA:17989"/>
        <dbReference type="Rhea" id="RHEA-COMP:9863"/>
        <dbReference type="Rhea" id="RHEA-COMP:11604"/>
        <dbReference type="ChEBI" id="CHEBI:15378"/>
        <dbReference type="ChEBI" id="CHEBI:29999"/>
        <dbReference type="ChEBI" id="CHEBI:30616"/>
        <dbReference type="ChEBI" id="CHEBI:83421"/>
        <dbReference type="ChEBI" id="CHEBI:456216"/>
        <dbReference type="EC" id="2.7.11.1"/>
    </reaction>
</comment>
<feature type="region of interest" description="Disordered" evidence="9">
    <location>
        <begin position="20"/>
        <end position="52"/>
    </location>
</feature>
<evidence type="ECO:0000256" key="8">
    <source>
        <dbReference type="ARBA" id="ARBA00048679"/>
    </source>
</evidence>
<evidence type="ECO:0000256" key="1">
    <source>
        <dbReference type="ARBA" id="ARBA00012513"/>
    </source>
</evidence>
<keyword evidence="5" id="KW-0418">Kinase</keyword>
<dbReference type="AlphaFoldDB" id="A0A4S4M0E8"/>
<evidence type="ECO:0000256" key="7">
    <source>
        <dbReference type="ARBA" id="ARBA00047899"/>
    </source>
</evidence>
<evidence type="ECO:0000256" key="6">
    <source>
        <dbReference type="ARBA" id="ARBA00022840"/>
    </source>
</evidence>
<keyword evidence="3" id="KW-0808">Transferase</keyword>
<evidence type="ECO:0000256" key="9">
    <source>
        <dbReference type="SAM" id="MobiDB-lite"/>
    </source>
</evidence>
<feature type="compositionally biased region" description="Low complexity" evidence="9">
    <location>
        <begin position="122"/>
        <end position="135"/>
    </location>
</feature>
<gene>
    <name evidence="11" type="ORF">EW146_g2675</name>
</gene>
<dbReference type="PANTHER" id="PTHR24356">
    <property type="entry name" value="SERINE/THREONINE-PROTEIN KINASE"/>
    <property type="match status" value="1"/>
</dbReference>
<feature type="domain" description="Protein kinase" evidence="10">
    <location>
        <begin position="223"/>
        <end position="516"/>
    </location>
</feature>
<evidence type="ECO:0000256" key="4">
    <source>
        <dbReference type="ARBA" id="ARBA00022741"/>
    </source>
</evidence>
<dbReference type="OrthoDB" id="10252171at2759"/>
<keyword evidence="6" id="KW-0067">ATP-binding</keyword>
<comment type="catalytic activity">
    <reaction evidence="7">
        <text>L-threonyl-[protein] + ATP = O-phospho-L-threonyl-[protein] + ADP + H(+)</text>
        <dbReference type="Rhea" id="RHEA:46608"/>
        <dbReference type="Rhea" id="RHEA-COMP:11060"/>
        <dbReference type="Rhea" id="RHEA-COMP:11605"/>
        <dbReference type="ChEBI" id="CHEBI:15378"/>
        <dbReference type="ChEBI" id="CHEBI:30013"/>
        <dbReference type="ChEBI" id="CHEBI:30616"/>
        <dbReference type="ChEBI" id="CHEBI:61977"/>
        <dbReference type="ChEBI" id="CHEBI:456216"/>
        <dbReference type="EC" id="2.7.11.1"/>
    </reaction>
</comment>
<dbReference type="EMBL" id="SGPL01000081">
    <property type="protein sequence ID" value="THH18275.1"/>
    <property type="molecule type" value="Genomic_DNA"/>
</dbReference>
<dbReference type="SMART" id="SM00220">
    <property type="entry name" value="S_TKc"/>
    <property type="match status" value="1"/>
</dbReference>
<protein>
    <recommendedName>
        <fullName evidence="1">non-specific serine/threonine protein kinase</fullName>
        <ecNumber evidence="1">2.7.11.1</ecNumber>
    </recommendedName>
</protein>
<keyword evidence="12" id="KW-1185">Reference proteome</keyword>
<name>A0A4S4M0E8_9AGAM</name>
<feature type="compositionally biased region" description="Polar residues" evidence="9">
    <location>
        <begin position="20"/>
        <end position="39"/>
    </location>
</feature>
<feature type="region of interest" description="Disordered" evidence="9">
    <location>
        <begin position="108"/>
        <end position="143"/>
    </location>
</feature>
<evidence type="ECO:0000256" key="2">
    <source>
        <dbReference type="ARBA" id="ARBA00022527"/>
    </source>
</evidence>
<dbReference type="Gene3D" id="1.10.510.10">
    <property type="entry name" value="Transferase(Phosphotransferase) domain 1"/>
    <property type="match status" value="1"/>
</dbReference>
<keyword evidence="4" id="KW-0547">Nucleotide-binding</keyword>
<dbReference type="GO" id="GO:0035556">
    <property type="term" value="P:intracellular signal transduction"/>
    <property type="evidence" value="ECO:0007669"/>
    <property type="project" value="TreeGrafter"/>
</dbReference>
<evidence type="ECO:0000313" key="12">
    <source>
        <dbReference type="Proteomes" id="UP000310158"/>
    </source>
</evidence>
<evidence type="ECO:0000259" key="10">
    <source>
        <dbReference type="PROSITE" id="PS50011"/>
    </source>
</evidence>
<evidence type="ECO:0000313" key="11">
    <source>
        <dbReference type="EMBL" id="THH18275.1"/>
    </source>
</evidence>
<proteinExistence type="predicted"/>
<dbReference type="SUPFAM" id="SSF56112">
    <property type="entry name" value="Protein kinase-like (PK-like)"/>
    <property type="match status" value="1"/>
</dbReference>
<accession>A0A4S4M0E8</accession>
<reference evidence="11 12" key="1">
    <citation type="submission" date="2019-02" db="EMBL/GenBank/DDBJ databases">
        <title>Genome sequencing of the rare red list fungi Bondarzewia mesenterica.</title>
        <authorList>
            <person name="Buettner E."/>
            <person name="Kellner H."/>
        </authorList>
    </citation>
    <scope>NUCLEOTIDE SEQUENCE [LARGE SCALE GENOMIC DNA]</scope>
    <source>
        <strain evidence="11 12">DSM 108281</strain>
    </source>
</reference>
<dbReference type="PANTHER" id="PTHR24356:SF418">
    <property type="entry name" value="SERINE_THREONINE-PROTEIN KINASE WARTS"/>
    <property type="match status" value="1"/>
</dbReference>
<dbReference type="Pfam" id="PF00069">
    <property type="entry name" value="Pkinase"/>
    <property type="match status" value="1"/>
</dbReference>
<dbReference type="GO" id="GO:0004674">
    <property type="term" value="F:protein serine/threonine kinase activity"/>
    <property type="evidence" value="ECO:0007669"/>
    <property type="project" value="UniProtKB-KW"/>
</dbReference>
<comment type="caution">
    <text evidence="11">The sequence shown here is derived from an EMBL/GenBank/DDBJ whole genome shotgun (WGS) entry which is preliminary data.</text>
</comment>